<proteinExistence type="inferred from homology"/>
<dbReference type="InterPro" id="IPR015285">
    <property type="entry name" value="RIO2_wHTH_N"/>
</dbReference>
<dbReference type="Gene3D" id="1.10.510.10">
    <property type="entry name" value="Transferase(Phosphotransferase) domain 1"/>
    <property type="match status" value="1"/>
</dbReference>
<keyword evidence="5" id="KW-0808">Transferase</keyword>
<dbReference type="PANTHER" id="PTHR45852:SF1">
    <property type="entry name" value="SERINE_THREONINE-PROTEIN KINASE RIO2"/>
    <property type="match status" value="1"/>
</dbReference>
<dbReference type="GO" id="GO:0046872">
    <property type="term" value="F:metal ion binding"/>
    <property type="evidence" value="ECO:0007669"/>
    <property type="project" value="UniProtKB-KW"/>
</dbReference>
<evidence type="ECO:0000256" key="3">
    <source>
        <dbReference type="ARBA" id="ARBA00012513"/>
    </source>
</evidence>
<keyword evidence="8 14" id="KW-0418">Kinase</keyword>
<organism evidence="14 15">
    <name type="scientific">Vairimorpha ceranae</name>
    <dbReference type="NCBI Taxonomy" id="40302"/>
    <lineage>
        <taxon>Eukaryota</taxon>
        <taxon>Fungi</taxon>
        <taxon>Fungi incertae sedis</taxon>
        <taxon>Microsporidia</taxon>
        <taxon>Nosematidae</taxon>
        <taxon>Vairimorpha</taxon>
    </lineage>
</organism>
<name>A0A0F9WPN0_9MICR</name>
<dbReference type="SMART" id="SM00090">
    <property type="entry name" value="RIO"/>
    <property type="match status" value="1"/>
</dbReference>
<evidence type="ECO:0000256" key="5">
    <source>
        <dbReference type="ARBA" id="ARBA00022679"/>
    </source>
</evidence>
<evidence type="ECO:0000256" key="10">
    <source>
        <dbReference type="ARBA" id="ARBA00022842"/>
    </source>
</evidence>
<evidence type="ECO:0000256" key="9">
    <source>
        <dbReference type="ARBA" id="ARBA00022840"/>
    </source>
</evidence>
<dbReference type="Gene3D" id="1.10.10.10">
    <property type="entry name" value="Winged helix-like DNA-binding domain superfamily/Winged helix DNA-binding domain"/>
    <property type="match status" value="1"/>
</dbReference>
<dbReference type="Pfam" id="PF01163">
    <property type="entry name" value="RIO1"/>
    <property type="match status" value="1"/>
</dbReference>
<dbReference type="RefSeq" id="XP_024330640.1">
    <property type="nucleotide sequence ID" value="XM_024475471.1"/>
</dbReference>
<keyword evidence="15" id="KW-1185">Reference proteome</keyword>
<dbReference type="GO" id="GO:0030490">
    <property type="term" value="P:maturation of SSU-rRNA"/>
    <property type="evidence" value="ECO:0007669"/>
    <property type="project" value="TreeGrafter"/>
</dbReference>
<dbReference type="Pfam" id="PF09202">
    <property type="entry name" value="Rio2_N"/>
    <property type="match status" value="1"/>
</dbReference>
<keyword evidence="10" id="KW-0460">Magnesium</keyword>
<evidence type="ECO:0000256" key="7">
    <source>
        <dbReference type="ARBA" id="ARBA00022741"/>
    </source>
</evidence>
<accession>A0A0F9WPN0</accession>
<dbReference type="OrthoDB" id="10258631at2759"/>
<dbReference type="InterPro" id="IPR018935">
    <property type="entry name" value="RIO_kinase_CS"/>
</dbReference>
<dbReference type="VEuPathDB" id="MicrosporidiaDB:G9O61_00g001020"/>
<dbReference type="Gene3D" id="3.30.200.20">
    <property type="entry name" value="Phosphorylase Kinase, domain 1"/>
    <property type="match status" value="1"/>
</dbReference>
<dbReference type="Proteomes" id="UP000034350">
    <property type="component" value="Unassembled WGS sequence"/>
</dbReference>
<dbReference type="GO" id="GO:0005829">
    <property type="term" value="C:cytosol"/>
    <property type="evidence" value="ECO:0007669"/>
    <property type="project" value="TreeGrafter"/>
</dbReference>
<dbReference type="EMBL" id="JPQZ01000040">
    <property type="protein sequence ID" value="KKO74898.1"/>
    <property type="molecule type" value="Genomic_DNA"/>
</dbReference>
<dbReference type="GO" id="GO:0030688">
    <property type="term" value="C:preribosome, small subunit precursor"/>
    <property type="evidence" value="ECO:0007669"/>
    <property type="project" value="TreeGrafter"/>
</dbReference>
<comment type="caution">
    <text evidence="14">The sequence shown here is derived from an EMBL/GenBank/DDBJ whole genome shotgun (WGS) entry which is preliminary data.</text>
</comment>
<evidence type="ECO:0000313" key="14">
    <source>
        <dbReference type="EMBL" id="KKO74898.1"/>
    </source>
</evidence>
<gene>
    <name evidence="14" type="ORF">AAJ76_4000033194</name>
</gene>
<sequence length="281" mass="33347">MILSTDGVWTISKQHLRILEIVEDHNTHNRQSDMDTIKNKSKVQNVNMYLQDLIKLKFLKYDKPNYKLTISGMDCIALNTLRQKGLSKLSCRIGIGKESDIWEGIYNNQKVVLKIHRLGRTSFKSIKNKRDYQKGKIDWYKINKISCQREVQYYEIFQELDIPKFFDFDRHIIVLELLDYQPLYMTKLEHPEIIYKKMIGFIAELWNLGYVHGDFNEFNVMVKDDCIKVLDFPQSLKTTHKDAVRYLERDIQCVELYFEKKYGLLSVTNNIKDILENSLIS</sequence>
<comment type="cofactor">
    <cofactor evidence="1">
        <name>Mg(2+)</name>
        <dbReference type="ChEBI" id="CHEBI:18420"/>
    </cofactor>
</comment>
<keyword evidence="6" id="KW-0479">Metal-binding</keyword>
<keyword evidence="7" id="KW-0547">Nucleotide-binding</keyword>
<keyword evidence="9" id="KW-0067">ATP-binding</keyword>
<evidence type="ECO:0000313" key="15">
    <source>
        <dbReference type="Proteomes" id="UP000034350"/>
    </source>
</evidence>
<dbReference type="InterPro" id="IPR018934">
    <property type="entry name" value="RIO_dom"/>
</dbReference>
<evidence type="ECO:0000256" key="11">
    <source>
        <dbReference type="ARBA" id="ARBA00047899"/>
    </source>
</evidence>
<dbReference type="InterPro" id="IPR036388">
    <property type="entry name" value="WH-like_DNA-bd_sf"/>
</dbReference>
<evidence type="ECO:0000256" key="12">
    <source>
        <dbReference type="ARBA" id="ARBA00048679"/>
    </source>
</evidence>
<evidence type="ECO:0000256" key="1">
    <source>
        <dbReference type="ARBA" id="ARBA00001946"/>
    </source>
</evidence>
<comment type="similarity">
    <text evidence="2">Belongs to the protein kinase superfamily. RIO-type Ser/Thr kinase family.</text>
</comment>
<evidence type="ECO:0000256" key="2">
    <source>
        <dbReference type="ARBA" id="ARBA00009196"/>
    </source>
</evidence>
<dbReference type="EC" id="2.7.11.1" evidence="3"/>
<comment type="catalytic activity">
    <reaction evidence="11">
        <text>L-threonyl-[protein] + ATP = O-phospho-L-threonyl-[protein] + ADP + H(+)</text>
        <dbReference type="Rhea" id="RHEA:46608"/>
        <dbReference type="Rhea" id="RHEA-COMP:11060"/>
        <dbReference type="Rhea" id="RHEA-COMP:11605"/>
        <dbReference type="ChEBI" id="CHEBI:15378"/>
        <dbReference type="ChEBI" id="CHEBI:30013"/>
        <dbReference type="ChEBI" id="CHEBI:30616"/>
        <dbReference type="ChEBI" id="CHEBI:61977"/>
        <dbReference type="ChEBI" id="CHEBI:456216"/>
        <dbReference type="EC" id="2.7.11.1"/>
    </reaction>
</comment>
<dbReference type="AlphaFoldDB" id="A0A0F9WPN0"/>
<dbReference type="PANTHER" id="PTHR45852">
    <property type="entry name" value="SER/THR-PROTEIN KINASE RIO2"/>
    <property type="match status" value="1"/>
</dbReference>
<dbReference type="VEuPathDB" id="MicrosporidiaDB:NCER_100558"/>
<keyword evidence="4" id="KW-0723">Serine/threonine-protein kinase</keyword>
<comment type="catalytic activity">
    <reaction evidence="12">
        <text>L-seryl-[protein] + ATP = O-phospho-L-seryl-[protein] + ADP + H(+)</text>
        <dbReference type="Rhea" id="RHEA:17989"/>
        <dbReference type="Rhea" id="RHEA-COMP:9863"/>
        <dbReference type="Rhea" id="RHEA-COMP:11604"/>
        <dbReference type="ChEBI" id="CHEBI:15378"/>
        <dbReference type="ChEBI" id="CHEBI:29999"/>
        <dbReference type="ChEBI" id="CHEBI:30616"/>
        <dbReference type="ChEBI" id="CHEBI:83421"/>
        <dbReference type="ChEBI" id="CHEBI:456216"/>
        <dbReference type="EC" id="2.7.11.1"/>
    </reaction>
</comment>
<reference evidence="14 15" key="1">
    <citation type="journal article" date="2015" name="Environ. Microbiol.">
        <title>Genome analyses suggest the presence of polyploidy and recent human-driven expansions in eight global populations of the honeybee pathogen Nosema ceranae.</title>
        <authorList>
            <person name="Pelin A."/>
            <person name="Selman M."/>
            <person name="Aris-Brosou S."/>
            <person name="Farinelli L."/>
            <person name="Corradi N."/>
        </authorList>
    </citation>
    <scope>NUCLEOTIDE SEQUENCE [LARGE SCALE GENOMIC DNA]</scope>
    <source>
        <strain evidence="14 15">PA08 1199</strain>
    </source>
</reference>
<dbReference type="VEuPathDB" id="MicrosporidiaDB:AAJ76_4000033194"/>
<dbReference type="SUPFAM" id="SSF56112">
    <property type="entry name" value="Protein kinase-like (PK-like)"/>
    <property type="match status" value="1"/>
</dbReference>
<dbReference type="GeneID" id="36320416"/>
<protein>
    <recommendedName>
        <fullName evidence="3">non-specific serine/threonine protein kinase</fullName>
        <ecNumber evidence="3">2.7.11.1</ecNumber>
    </recommendedName>
</protein>
<evidence type="ECO:0000256" key="4">
    <source>
        <dbReference type="ARBA" id="ARBA00022527"/>
    </source>
</evidence>
<dbReference type="GO" id="GO:0004674">
    <property type="term" value="F:protein serine/threonine kinase activity"/>
    <property type="evidence" value="ECO:0007669"/>
    <property type="project" value="UniProtKB-KW"/>
</dbReference>
<evidence type="ECO:0000259" key="13">
    <source>
        <dbReference type="SMART" id="SM00090"/>
    </source>
</evidence>
<evidence type="ECO:0000256" key="8">
    <source>
        <dbReference type="ARBA" id="ARBA00022777"/>
    </source>
</evidence>
<feature type="domain" description="RIO kinase" evidence="13">
    <location>
        <begin position="60"/>
        <end position="276"/>
    </location>
</feature>
<dbReference type="InterPro" id="IPR000687">
    <property type="entry name" value="RIO_kinase"/>
</dbReference>
<dbReference type="PROSITE" id="PS01245">
    <property type="entry name" value="RIO1"/>
    <property type="match status" value="1"/>
</dbReference>
<dbReference type="GO" id="GO:0005524">
    <property type="term" value="F:ATP binding"/>
    <property type="evidence" value="ECO:0007669"/>
    <property type="project" value="UniProtKB-KW"/>
</dbReference>
<evidence type="ECO:0000256" key="6">
    <source>
        <dbReference type="ARBA" id="ARBA00022723"/>
    </source>
</evidence>
<dbReference type="InterPro" id="IPR011009">
    <property type="entry name" value="Kinase-like_dom_sf"/>
</dbReference>